<dbReference type="OrthoDB" id="739090at2"/>
<evidence type="ECO:0000256" key="3">
    <source>
        <dbReference type="ARBA" id="ARBA00023157"/>
    </source>
</evidence>
<gene>
    <name evidence="7" type="ORF">SAMN04488128_104397</name>
</gene>
<dbReference type="RefSeq" id="WP_159456165.1">
    <property type="nucleotide sequence ID" value="NZ_FUWZ01000004.1"/>
</dbReference>
<dbReference type="EMBL" id="FUWZ01000004">
    <property type="protein sequence ID" value="SKA38170.1"/>
    <property type="molecule type" value="Genomic_DNA"/>
</dbReference>
<organism evidence="7 8">
    <name type="scientific">Chitinophaga eiseniae</name>
    <dbReference type="NCBI Taxonomy" id="634771"/>
    <lineage>
        <taxon>Bacteria</taxon>
        <taxon>Pseudomonadati</taxon>
        <taxon>Bacteroidota</taxon>
        <taxon>Chitinophagia</taxon>
        <taxon>Chitinophagales</taxon>
        <taxon>Chitinophagaceae</taxon>
        <taxon>Chitinophaga</taxon>
    </lineage>
</organism>
<feature type="domain" description="Thioredoxin" evidence="6">
    <location>
        <begin position="218"/>
        <end position="352"/>
    </location>
</feature>
<evidence type="ECO:0000256" key="4">
    <source>
        <dbReference type="ARBA" id="ARBA00023284"/>
    </source>
</evidence>
<evidence type="ECO:0000256" key="2">
    <source>
        <dbReference type="ARBA" id="ARBA00022748"/>
    </source>
</evidence>
<feature type="signal peptide" evidence="5">
    <location>
        <begin position="1"/>
        <end position="19"/>
    </location>
</feature>
<proteinExistence type="predicted"/>
<accession>A0A1T4TC86</accession>
<dbReference type="InterPro" id="IPR036249">
    <property type="entry name" value="Thioredoxin-like_sf"/>
</dbReference>
<dbReference type="Proteomes" id="UP000190367">
    <property type="component" value="Unassembled WGS sequence"/>
</dbReference>
<dbReference type="STRING" id="634771.SAMN04488128_104397"/>
<dbReference type="PROSITE" id="PS00194">
    <property type="entry name" value="THIOREDOXIN_1"/>
    <property type="match status" value="1"/>
</dbReference>
<keyword evidence="5" id="KW-0732">Signal</keyword>
<keyword evidence="3" id="KW-1015">Disulfide bond</keyword>
<dbReference type="GO" id="GO:0016491">
    <property type="term" value="F:oxidoreductase activity"/>
    <property type="evidence" value="ECO:0007669"/>
    <property type="project" value="InterPro"/>
</dbReference>
<dbReference type="PANTHER" id="PTHR42852:SF6">
    <property type="entry name" value="THIOL:DISULFIDE INTERCHANGE PROTEIN DSBE"/>
    <property type="match status" value="1"/>
</dbReference>
<sequence length="352" mass="38923">MKSISFIMMAALLPAAAGAQQLKLTSAVHADQGKVTIYQEWPERRVVDTPRLSGHQVSCQLPQAAAVYRVSLRKPFADATVLAEEGKPVTITITKDSQVVVRGGVLQQRWDDFLQSVAPDEAAWSDVGRRYEKATDLDAKLKIAREMDHYSGSVQQARLHFAVQNAGNLAGAWMAYSYAFAWTPESLKKLTPLFRQQPAASATYAVLKEKQAAAAAVSMTGKQAPVFTLSAIDGQQVALDSFIRQHQYVLLDVWASWCTPCRAGNRALAAHYEELQQKGIGFISVSVDENKDLWKKAVVADKIPWTQLVSPHGMKSDFVNAYKVQSLPATFLINREGTIIQQHIEIEDLKKL</sequence>
<dbReference type="AlphaFoldDB" id="A0A1T4TC86"/>
<feature type="chain" id="PRO_5012888328" evidence="5">
    <location>
        <begin position="20"/>
        <end position="352"/>
    </location>
</feature>
<dbReference type="SUPFAM" id="SSF52833">
    <property type="entry name" value="Thioredoxin-like"/>
    <property type="match status" value="1"/>
</dbReference>
<dbReference type="GO" id="GO:0030313">
    <property type="term" value="C:cell envelope"/>
    <property type="evidence" value="ECO:0007669"/>
    <property type="project" value="UniProtKB-SubCell"/>
</dbReference>
<evidence type="ECO:0000313" key="7">
    <source>
        <dbReference type="EMBL" id="SKA38170.1"/>
    </source>
</evidence>
<evidence type="ECO:0000259" key="6">
    <source>
        <dbReference type="PROSITE" id="PS51352"/>
    </source>
</evidence>
<dbReference type="InterPro" id="IPR050553">
    <property type="entry name" value="Thioredoxin_ResA/DsbE_sf"/>
</dbReference>
<keyword evidence="4" id="KW-0676">Redox-active center</keyword>
<protein>
    <submittedName>
        <fullName evidence="7">Peroxiredoxin</fullName>
    </submittedName>
</protein>
<comment type="subcellular location">
    <subcellularLocation>
        <location evidence="1">Cell envelope</location>
    </subcellularLocation>
</comment>
<dbReference type="PROSITE" id="PS51352">
    <property type="entry name" value="THIOREDOXIN_2"/>
    <property type="match status" value="1"/>
</dbReference>
<keyword evidence="2" id="KW-0201">Cytochrome c-type biogenesis</keyword>
<evidence type="ECO:0000256" key="5">
    <source>
        <dbReference type="SAM" id="SignalP"/>
    </source>
</evidence>
<dbReference type="InterPro" id="IPR000866">
    <property type="entry name" value="AhpC/TSA"/>
</dbReference>
<keyword evidence="8" id="KW-1185">Reference proteome</keyword>
<dbReference type="InterPro" id="IPR017937">
    <property type="entry name" value="Thioredoxin_CS"/>
</dbReference>
<dbReference type="Gene3D" id="3.40.30.10">
    <property type="entry name" value="Glutaredoxin"/>
    <property type="match status" value="1"/>
</dbReference>
<dbReference type="GO" id="GO:0017004">
    <property type="term" value="P:cytochrome complex assembly"/>
    <property type="evidence" value="ECO:0007669"/>
    <property type="project" value="UniProtKB-KW"/>
</dbReference>
<dbReference type="InterPro" id="IPR013766">
    <property type="entry name" value="Thioredoxin_domain"/>
</dbReference>
<reference evidence="8" key="1">
    <citation type="submission" date="2017-02" db="EMBL/GenBank/DDBJ databases">
        <authorList>
            <person name="Varghese N."/>
            <person name="Submissions S."/>
        </authorList>
    </citation>
    <scope>NUCLEOTIDE SEQUENCE [LARGE SCALE GENOMIC DNA]</scope>
    <source>
        <strain evidence="8">DSM 22224</strain>
    </source>
</reference>
<evidence type="ECO:0000256" key="1">
    <source>
        <dbReference type="ARBA" id="ARBA00004196"/>
    </source>
</evidence>
<dbReference type="CDD" id="cd02966">
    <property type="entry name" value="TlpA_like_family"/>
    <property type="match status" value="1"/>
</dbReference>
<name>A0A1T4TC86_9BACT</name>
<evidence type="ECO:0000313" key="8">
    <source>
        <dbReference type="Proteomes" id="UP000190367"/>
    </source>
</evidence>
<dbReference type="PANTHER" id="PTHR42852">
    <property type="entry name" value="THIOL:DISULFIDE INTERCHANGE PROTEIN DSBE"/>
    <property type="match status" value="1"/>
</dbReference>
<dbReference type="GO" id="GO:0016209">
    <property type="term" value="F:antioxidant activity"/>
    <property type="evidence" value="ECO:0007669"/>
    <property type="project" value="InterPro"/>
</dbReference>
<dbReference type="Pfam" id="PF00578">
    <property type="entry name" value="AhpC-TSA"/>
    <property type="match status" value="1"/>
</dbReference>